<proteinExistence type="predicted"/>
<feature type="transmembrane region" description="Helical" evidence="1">
    <location>
        <begin position="29"/>
        <end position="45"/>
    </location>
</feature>
<evidence type="ECO:0000313" key="6">
    <source>
        <dbReference type="Proteomes" id="UP000281488"/>
    </source>
</evidence>
<dbReference type="Proteomes" id="UP000244140">
    <property type="component" value="Unassembled WGS sequence"/>
</dbReference>
<keyword evidence="1" id="KW-1133">Transmembrane helix</keyword>
<sequence>MSLVQCVLTGRKKANDFFQNVFTNFVGDFNYLIILAMLGVVRPILPLNEKQAKPFH</sequence>
<keyword evidence="1" id="KW-0472">Membrane</keyword>
<accession>A0A1J6YHE1</accession>
<reference evidence="3 6" key="2">
    <citation type="submission" date="2018-10" db="EMBL/GenBank/DDBJ databases">
        <title>Genotypes and phenotypes of Enterococci isolated from broiler chickens.</title>
        <authorList>
            <person name="Muhammad A.R."/>
            <person name="Diarra M.S."/>
        </authorList>
    </citation>
    <scope>NUCLEOTIDE SEQUENCE [LARGE SCALE GENOMIC DNA]</scope>
    <source>
        <strain evidence="3 6">LIT2 A36'</strain>
    </source>
</reference>
<evidence type="ECO:0000313" key="7">
    <source>
        <dbReference type="Proteomes" id="UP000292223"/>
    </source>
</evidence>
<name>A0A1J6YHE1_ENTFL</name>
<gene>
    <name evidence="2" type="ORF">DAI13_03065</name>
    <name evidence="3" type="ORF">EGW16_08115</name>
    <name evidence="4" type="ORF">EU507_09230</name>
</gene>
<organism evidence="2 5">
    <name type="scientific">Enterococcus faecalis</name>
    <name type="common">Streptococcus faecalis</name>
    <dbReference type="NCBI Taxonomy" id="1351"/>
    <lineage>
        <taxon>Bacteria</taxon>
        <taxon>Bacillati</taxon>
        <taxon>Bacillota</taxon>
        <taxon>Bacilli</taxon>
        <taxon>Lactobacillales</taxon>
        <taxon>Enterococcaceae</taxon>
        <taxon>Enterococcus</taxon>
    </lineage>
</organism>
<evidence type="ECO:0000313" key="3">
    <source>
        <dbReference type="EMBL" id="ROX33608.1"/>
    </source>
</evidence>
<reference evidence="4 7" key="3">
    <citation type="submission" date="2019-02" db="EMBL/GenBank/DDBJ databases">
        <title>From farm to fork: dissemination of Tn554::fexA-optrA in linezolid-resistant Enterococcus faecalis clones from chicken feces and meat in Tunisia.</title>
        <authorList>
            <person name="Tedim A.P."/>
            <person name="Elghaieb H."/>
            <person name="Abbassi M.S."/>
            <person name="Novais C."/>
            <person name="Hassen A."/>
            <person name="Peixe L."/>
            <person name="Freitas A.R."/>
        </authorList>
    </citation>
    <scope>NUCLEOTIDE SEQUENCE [LARGE SCALE GENOMIC DNA]</scope>
    <source>
        <strain evidence="4 7">728T</strain>
    </source>
</reference>
<keyword evidence="1" id="KW-0812">Transmembrane</keyword>
<evidence type="ECO:0000313" key="4">
    <source>
        <dbReference type="EMBL" id="RYU32545.1"/>
    </source>
</evidence>
<evidence type="ECO:0000313" key="2">
    <source>
        <dbReference type="EMBL" id="PTN76768.1"/>
    </source>
</evidence>
<dbReference type="Proteomes" id="UP000292223">
    <property type="component" value="Unassembled WGS sequence"/>
</dbReference>
<comment type="caution">
    <text evidence="2">The sequence shown here is derived from an EMBL/GenBank/DDBJ whole genome shotgun (WGS) entry which is preliminary data.</text>
</comment>
<dbReference type="EMBL" id="RKMZ01000003">
    <property type="protein sequence ID" value="ROX33608.1"/>
    <property type="molecule type" value="Genomic_DNA"/>
</dbReference>
<dbReference type="EMBL" id="SEWT01000005">
    <property type="protein sequence ID" value="RYU32545.1"/>
    <property type="molecule type" value="Genomic_DNA"/>
</dbReference>
<protein>
    <submittedName>
        <fullName evidence="2">Uncharacterized protein</fullName>
    </submittedName>
</protein>
<evidence type="ECO:0000256" key="1">
    <source>
        <dbReference type="SAM" id="Phobius"/>
    </source>
</evidence>
<dbReference type="EMBL" id="PZZH01000001">
    <property type="protein sequence ID" value="PTN76768.1"/>
    <property type="molecule type" value="Genomic_DNA"/>
</dbReference>
<reference evidence="2 5" key="1">
    <citation type="submission" date="2018-04" db="EMBL/GenBank/DDBJ databases">
        <authorList>
            <person name="Van Tyne D."/>
        </authorList>
    </citation>
    <scope>NUCLEOTIDE SEQUENCE [LARGE SCALE GENOMIC DNA]</scope>
    <source>
        <strain evidence="2 5">B2535</strain>
    </source>
</reference>
<evidence type="ECO:0000313" key="5">
    <source>
        <dbReference type="Proteomes" id="UP000244140"/>
    </source>
</evidence>
<dbReference type="Proteomes" id="UP000281488">
    <property type="component" value="Unassembled WGS sequence"/>
</dbReference>
<dbReference type="AlphaFoldDB" id="A0A1J6YHE1"/>